<evidence type="ECO:0000313" key="8">
    <source>
        <dbReference type="Proteomes" id="UP001617669"/>
    </source>
</evidence>
<keyword evidence="4 5" id="KW-0378">Hydrolase</keyword>
<keyword evidence="8" id="KW-1185">Reference proteome</keyword>
<dbReference type="Gene3D" id="3.40.50.1820">
    <property type="entry name" value="alpha/beta hydrolase"/>
    <property type="match status" value="1"/>
</dbReference>
<feature type="binding site" evidence="5">
    <location>
        <begin position="81"/>
        <end position="82"/>
    </location>
    <ligand>
        <name>substrate</name>
    </ligand>
</feature>
<evidence type="ECO:0000313" key="7">
    <source>
        <dbReference type="EMBL" id="MFJ5447145.1"/>
    </source>
</evidence>
<feature type="active site" description="Nucleophile" evidence="5">
    <location>
        <position position="81"/>
    </location>
</feature>
<dbReference type="Proteomes" id="UP001617669">
    <property type="component" value="Unassembled WGS sequence"/>
</dbReference>
<dbReference type="EMBL" id="JBIWXY010000003">
    <property type="protein sequence ID" value="MFJ5447145.1"/>
    <property type="molecule type" value="Genomic_DNA"/>
</dbReference>
<dbReference type="HAMAP" id="MF_01260">
    <property type="entry name" value="Carboxylester"/>
    <property type="match status" value="1"/>
</dbReference>
<proteinExistence type="inferred from homology"/>
<dbReference type="PANTHER" id="PTHR43798:SF31">
    <property type="entry name" value="AB HYDROLASE SUPERFAMILY PROTEIN YCLE"/>
    <property type="match status" value="1"/>
</dbReference>
<keyword evidence="3 5" id="KW-0093">Biotin biosynthesis</keyword>
<evidence type="ECO:0000256" key="4">
    <source>
        <dbReference type="ARBA" id="ARBA00022801"/>
    </source>
</evidence>
<evidence type="ECO:0000256" key="3">
    <source>
        <dbReference type="ARBA" id="ARBA00022756"/>
    </source>
</evidence>
<comment type="catalytic activity">
    <reaction evidence="5">
        <text>6-carboxyhexanoyl-[ACP] methyl ester + H2O = 6-carboxyhexanoyl-[ACP] + methanol + H(+)</text>
        <dbReference type="Rhea" id="RHEA:42700"/>
        <dbReference type="Rhea" id="RHEA-COMP:9955"/>
        <dbReference type="Rhea" id="RHEA-COMP:10186"/>
        <dbReference type="ChEBI" id="CHEBI:15377"/>
        <dbReference type="ChEBI" id="CHEBI:15378"/>
        <dbReference type="ChEBI" id="CHEBI:17790"/>
        <dbReference type="ChEBI" id="CHEBI:78846"/>
        <dbReference type="ChEBI" id="CHEBI:82735"/>
        <dbReference type="EC" id="3.1.1.85"/>
    </reaction>
</comment>
<dbReference type="Pfam" id="PF00561">
    <property type="entry name" value="Abhydrolase_1"/>
    <property type="match status" value="1"/>
</dbReference>
<comment type="caution">
    <text evidence="7">The sequence shown here is derived from an EMBL/GenBank/DDBJ whole genome shotgun (WGS) entry which is preliminary data.</text>
</comment>
<dbReference type="PANTHER" id="PTHR43798">
    <property type="entry name" value="MONOACYLGLYCEROL LIPASE"/>
    <property type="match status" value="1"/>
</dbReference>
<dbReference type="InterPro" id="IPR050266">
    <property type="entry name" value="AB_hydrolase_sf"/>
</dbReference>
<feature type="domain" description="AB hydrolase-1" evidence="6">
    <location>
        <begin position="14"/>
        <end position="246"/>
    </location>
</feature>
<dbReference type="RefSeq" id="WP_400883691.1">
    <property type="nucleotide sequence ID" value="NZ_JBIWXY010000003.1"/>
</dbReference>
<dbReference type="InterPro" id="IPR010076">
    <property type="entry name" value="BioH"/>
</dbReference>
<keyword evidence="2 5" id="KW-0963">Cytoplasm</keyword>
<protein>
    <recommendedName>
        <fullName evidence="5">Pimeloyl-[acyl-carrier protein] methyl ester esterase</fullName>
        <ecNumber evidence="5">3.1.1.85</ecNumber>
    </recommendedName>
    <alternativeName>
        <fullName evidence="5">Biotin synthesis protein BioH</fullName>
    </alternativeName>
    <alternativeName>
        <fullName evidence="5">Carboxylesterase BioH</fullName>
    </alternativeName>
</protein>
<dbReference type="GO" id="GO:0090499">
    <property type="term" value="F:pimelyl-[acyl-carrier protein] methyl ester esterase activity"/>
    <property type="evidence" value="ECO:0007669"/>
    <property type="project" value="UniProtKB-EC"/>
</dbReference>
<comment type="subcellular location">
    <subcellularLocation>
        <location evidence="5">Cytoplasm</location>
    </subcellularLocation>
</comment>
<evidence type="ECO:0000256" key="1">
    <source>
        <dbReference type="ARBA" id="ARBA00022487"/>
    </source>
</evidence>
<evidence type="ECO:0000259" key="6">
    <source>
        <dbReference type="Pfam" id="PF00561"/>
    </source>
</evidence>
<dbReference type="SUPFAM" id="SSF53474">
    <property type="entry name" value="alpha/beta-Hydrolases"/>
    <property type="match status" value="1"/>
</dbReference>
<feature type="active site" evidence="5">
    <location>
        <position position="212"/>
    </location>
</feature>
<dbReference type="EC" id="3.1.1.85" evidence="5"/>
<comment type="subunit">
    <text evidence="5">Monomer.</text>
</comment>
<feature type="binding site" evidence="5">
    <location>
        <position position="240"/>
    </location>
    <ligand>
        <name>substrate</name>
    </ligand>
</feature>
<accession>A0ABW8GP57</accession>
<dbReference type="InterPro" id="IPR029058">
    <property type="entry name" value="AB_hydrolase_fold"/>
</dbReference>
<evidence type="ECO:0000256" key="5">
    <source>
        <dbReference type="HAMAP-Rule" id="MF_01260"/>
    </source>
</evidence>
<comment type="function">
    <text evidence="5">The physiological role of BioH is to remove the methyl group introduced by BioC when the pimeloyl moiety is complete. It allows to synthesize pimeloyl-ACP via the fatty acid synthetic pathway through the hydrolysis of the ester bonds of pimeloyl-ACP esters.</text>
</comment>
<dbReference type="InterPro" id="IPR000073">
    <property type="entry name" value="AB_hydrolase_1"/>
</dbReference>
<organism evidence="7 8">
    <name type="scientific">Methylobacillus methanolivorans</name>
    <dbReference type="NCBI Taxonomy" id="1848927"/>
    <lineage>
        <taxon>Bacteria</taxon>
        <taxon>Pseudomonadati</taxon>
        <taxon>Pseudomonadota</taxon>
        <taxon>Betaproteobacteria</taxon>
        <taxon>Nitrosomonadales</taxon>
        <taxon>Methylophilaceae</taxon>
        <taxon>Methylobacillus</taxon>
    </lineage>
</organism>
<comment type="pathway">
    <text evidence="5">Cofactor biosynthesis; biotin biosynthesis.</text>
</comment>
<keyword evidence="1 5" id="KW-0719">Serine esterase</keyword>
<comment type="similarity">
    <text evidence="5">Belongs to the AB hydrolase superfamily. Carboxylesterase BioH family.</text>
</comment>
<evidence type="ECO:0000256" key="2">
    <source>
        <dbReference type="ARBA" id="ARBA00022490"/>
    </source>
</evidence>
<feature type="active site" evidence="5">
    <location>
        <position position="240"/>
    </location>
</feature>
<dbReference type="NCBIfam" id="TIGR01738">
    <property type="entry name" value="bioH"/>
    <property type="match status" value="1"/>
</dbReference>
<sequence length="266" mass="28827">MSHLHVEIVGKGQPLVLIHGWGMHGGVWQPLIKKLSQSFELHIVDLPGMGLSQEGIASNLDEMVTALLPVLPPHAHVLGWSLGGLVAMRLAVHHPDRLSKLVLVGSTPCFINTPSGHPQPWEHGINTSVFQAFARQVNEDYAATLIKFLTLQCMGAQDARATIKELRLALAARPAPSPLTLESALDVLLQNDLRPDLTVLQQPVLLVHGDRDTLAPVQAAHWLSQHLPHASLRVIAGAGHAPFLSHASQFADSVRDFLQPKTEVNG</sequence>
<gene>
    <name evidence="5 7" type="primary">bioH</name>
    <name evidence="7" type="ORF">ACIKP9_12960</name>
</gene>
<feature type="binding site" evidence="5">
    <location>
        <position position="21"/>
    </location>
    <ligand>
        <name>substrate</name>
    </ligand>
</feature>
<name>A0ABW8GP57_9PROT</name>
<reference evidence="7 8" key="1">
    <citation type="submission" date="2024-11" db="EMBL/GenBank/DDBJ databases">
        <authorList>
            <person name="Kaparullina E.N."/>
            <person name="Delegan Y.A."/>
            <person name="Doronina N.V."/>
        </authorList>
    </citation>
    <scope>NUCLEOTIDE SEQUENCE [LARGE SCALE GENOMIC DNA]</scope>
    <source>
        <strain evidence="7 8">7sh_L</strain>
    </source>
</reference>
<feature type="binding site" evidence="5">
    <location>
        <begin position="148"/>
        <end position="152"/>
    </location>
    <ligand>
        <name>substrate</name>
    </ligand>
</feature>